<evidence type="ECO:0000313" key="2">
    <source>
        <dbReference type="EMBL" id="MPC19530.1"/>
    </source>
</evidence>
<feature type="compositionally biased region" description="Polar residues" evidence="1">
    <location>
        <begin position="9"/>
        <end position="18"/>
    </location>
</feature>
<comment type="caution">
    <text evidence="2">The sequence shown here is derived from an EMBL/GenBank/DDBJ whole genome shotgun (WGS) entry which is preliminary data.</text>
</comment>
<accession>A0A5B7DDW3</accession>
<protein>
    <submittedName>
        <fullName evidence="2">Uncharacterized protein</fullName>
    </submittedName>
</protein>
<reference evidence="2 3" key="1">
    <citation type="submission" date="2019-05" db="EMBL/GenBank/DDBJ databases">
        <title>Another draft genome of Portunus trituberculatus and its Hox gene families provides insights of decapod evolution.</title>
        <authorList>
            <person name="Jeong J.-H."/>
            <person name="Song I."/>
            <person name="Kim S."/>
            <person name="Choi T."/>
            <person name="Kim D."/>
            <person name="Ryu S."/>
            <person name="Kim W."/>
        </authorList>
    </citation>
    <scope>NUCLEOTIDE SEQUENCE [LARGE SCALE GENOMIC DNA]</scope>
    <source>
        <tissue evidence="2">Muscle</tissue>
    </source>
</reference>
<dbReference type="EMBL" id="VSRR010000777">
    <property type="protein sequence ID" value="MPC19530.1"/>
    <property type="molecule type" value="Genomic_DNA"/>
</dbReference>
<keyword evidence="3" id="KW-1185">Reference proteome</keyword>
<gene>
    <name evidence="2" type="ORF">E2C01_012445</name>
</gene>
<dbReference type="AlphaFoldDB" id="A0A5B7DDW3"/>
<name>A0A5B7DDW3_PORTR</name>
<sequence>MVYMKTRCPGTTSSSNTRAVRGWPTEAREREKHMSTNHLMSRWEGTRSISHPHLWHRMLSMGLCKAQMRTWAAFLMEPQRGVQLRCGRLAQLLDSLPLR</sequence>
<dbReference type="Proteomes" id="UP000324222">
    <property type="component" value="Unassembled WGS sequence"/>
</dbReference>
<feature type="region of interest" description="Disordered" evidence="1">
    <location>
        <begin position="1"/>
        <end position="39"/>
    </location>
</feature>
<evidence type="ECO:0000313" key="3">
    <source>
        <dbReference type="Proteomes" id="UP000324222"/>
    </source>
</evidence>
<organism evidence="2 3">
    <name type="scientific">Portunus trituberculatus</name>
    <name type="common">Swimming crab</name>
    <name type="synonym">Neptunus trituberculatus</name>
    <dbReference type="NCBI Taxonomy" id="210409"/>
    <lineage>
        <taxon>Eukaryota</taxon>
        <taxon>Metazoa</taxon>
        <taxon>Ecdysozoa</taxon>
        <taxon>Arthropoda</taxon>
        <taxon>Crustacea</taxon>
        <taxon>Multicrustacea</taxon>
        <taxon>Malacostraca</taxon>
        <taxon>Eumalacostraca</taxon>
        <taxon>Eucarida</taxon>
        <taxon>Decapoda</taxon>
        <taxon>Pleocyemata</taxon>
        <taxon>Brachyura</taxon>
        <taxon>Eubrachyura</taxon>
        <taxon>Portunoidea</taxon>
        <taxon>Portunidae</taxon>
        <taxon>Portuninae</taxon>
        <taxon>Portunus</taxon>
    </lineage>
</organism>
<proteinExistence type="predicted"/>
<evidence type="ECO:0000256" key="1">
    <source>
        <dbReference type="SAM" id="MobiDB-lite"/>
    </source>
</evidence>